<sequence>MYDLTNRAIDSAKRLLQALSRPGAWESITDVAPRSTTLGLFPKLRLLRLQCYSAAHFELGKQVLCDCLISLEVTLEWDMSPEEAEAAMDTIVERCPNLRHLDARLWQLQSVKMLRRLKLWTLAISYPFITEAEIDVLASLKTVRHLSVLAESDDPQITFKTAEHPIASDQNGSLDHLESLIIRTGDSLYLCLIMIRRLQEHKLRNLHIDAECIDDRWVRACVEAIPEHCRRLTSLYLHLRTQNSELKPGEQRNWYTVEPLGRCRDITSFQFTSSSKEDCTAFTWDDADLAAISQAWPRLDKLRLITLLNEYEYDVERYKPRITWRGLATLSKNCPRLKLVQLEFDATESGWPQDEVPVPAEDMEMFCLAWSRVDGSDYEAVARRINYIWPNASVGWGLWYGGQLELPNDHSEDIVNRFPQLEDKSYQEALKVAFAISHYLHYVKQENGPHHPVQLVDCDGSSDNTLQPQAPENIPADTEHIFSLSTTEQNETSTHEDALDGLTPSLRSDEHGFELRRPGDALSKLWSCMALQTAAAMEHFVVQVLRNTRAL</sequence>
<dbReference type="GeneID" id="63688985"/>
<proteinExistence type="predicted"/>
<name>M5FVY3_DACPD</name>
<dbReference type="SUPFAM" id="SSF52047">
    <property type="entry name" value="RNI-like"/>
    <property type="match status" value="1"/>
</dbReference>
<reference evidence="2 3" key="1">
    <citation type="journal article" date="2012" name="Science">
        <title>The Paleozoic origin of enzymatic lignin decomposition reconstructed from 31 fungal genomes.</title>
        <authorList>
            <person name="Floudas D."/>
            <person name="Binder M."/>
            <person name="Riley R."/>
            <person name="Barry K."/>
            <person name="Blanchette R.A."/>
            <person name="Henrissat B."/>
            <person name="Martinez A.T."/>
            <person name="Otillar R."/>
            <person name="Spatafora J.W."/>
            <person name="Yadav J.S."/>
            <person name="Aerts A."/>
            <person name="Benoit I."/>
            <person name="Boyd A."/>
            <person name="Carlson A."/>
            <person name="Copeland A."/>
            <person name="Coutinho P.M."/>
            <person name="de Vries R.P."/>
            <person name="Ferreira P."/>
            <person name="Findley K."/>
            <person name="Foster B."/>
            <person name="Gaskell J."/>
            <person name="Glotzer D."/>
            <person name="Gorecki P."/>
            <person name="Heitman J."/>
            <person name="Hesse C."/>
            <person name="Hori C."/>
            <person name="Igarashi K."/>
            <person name="Jurgens J.A."/>
            <person name="Kallen N."/>
            <person name="Kersten P."/>
            <person name="Kohler A."/>
            <person name="Kuees U."/>
            <person name="Kumar T.K.A."/>
            <person name="Kuo A."/>
            <person name="LaButti K."/>
            <person name="Larrondo L.F."/>
            <person name="Lindquist E."/>
            <person name="Ling A."/>
            <person name="Lombard V."/>
            <person name="Lucas S."/>
            <person name="Lundell T."/>
            <person name="Martin R."/>
            <person name="McLaughlin D.J."/>
            <person name="Morgenstern I."/>
            <person name="Morin E."/>
            <person name="Murat C."/>
            <person name="Nagy L.G."/>
            <person name="Nolan M."/>
            <person name="Ohm R.A."/>
            <person name="Patyshakuliyeva A."/>
            <person name="Rokas A."/>
            <person name="Ruiz-Duenas F.J."/>
            <person name="Sabat G."/>
            <person name="Salamov A."/>
            <person name="Samejima M."/>
            <person name="Schmutz J."/>
            <person name="Slot J.C."/>
            <person name="St John F."/>
            <person name="Stenlid J."/>
            <person name="Sun H."/>
            <person name="Sun S."/>
            <person name="Syed K."/>
            <person name="Tsang A."/>
            <person name="Wiebenga A."/>
            <person name="Young D."/>
            <person name="Pisabarro A."/>
            <person name="Eastwood D.C."/>
            <person name="Martin F."/>
            <person name="Cullen D."/>
            <person name="Grigoriev I.V."/>
            <person name="Hibbett D.S."/>
        </authorList>
    </citation>
    <scope>NUCLEOTIDE SEQUENCE [LARGE SCALE GENOMIC DNA]</scope>
    <source>
        <strain evidence="2 3">DJM-731 SS1</strain>
    </source>
</reference>
<dbReference type="OrthoDB" id="3543113at2759"/>
<dbReference type="RefSeq" id="XP_040624419.1">
    <property type="nucleotide sequence ID" value="XM_040773923.1"/>
</dbReference>
<gene>
    <name evidence="2" type="ORF">DACRYDRAFT_24934</name>
</gene>
<evidence type="ECO:0000313" key="2">
    <source>
        <dbReference type="EMBL" id="EJT97521.1"/>
    </source>
</evidence>
<dbReference type="Gene3D" id="3.80.10.10">
    <property type="entry name" value="Ribonuclease Inhibitor"/>
    <property type="match status" value="1"/>
</dbReference>
<feature type="region of interest" description="Disordered" evidence="1">
    <location>
        <begin position="486"/>
        <end position="506"/>
    </location>
</feature>
<protein>
    <recommendedName>
        <fullName evidence="4">F-box domain-containing protein</fullName>
    </recommendedName>
</protein>
<dbReference type="Proteomes" id="UP000030653">
    <property type="component" value="Unassembled WGS sequence"/>
</dbReference>
<evidence type="ECO:0008006" key="4">
    <source>
        <dbReference type="Google" id="ProtNLM"/>
    </source>
</evidence>
<accession>M5FVY3</accession>
<dbReference type="AlphaFoldDB" id="M5FVY3"/>
<dbReference type="HOGENOM" id="CLU_494326_0_0_1"/>
<organism evidence="2 3">
    <name type="scientific">Dacryopinax primogenitus (strain DJM 731)</name>
    <name type="common">Brown rot fungus</name>
    <dbReference type="NCBI Taxonomy" id="1858805"/>
    <lineage>
        <taxon>Eukaryota</taxon>
        <taxon>Fungi</taxon>
        <taxon>Dikarya</taxon>
        <taxon>Basidiomycota</taxon>
        <taxon>Agaricomycotina</taxon>
        <taxon>Dacrymycetes</taxon>
        <taxon>Dacrymycetales</taxon>
        <taxon>Dacrymycetaceae</taxon>
        <taxon>Dacryopinax</taxon>
    </lineage>
</organism>
<dbReference type="EMBL" id="JH795876">
    <property type="protein sequence ID" value="EJT97521.1"/>
    <property type="molecule type" value="Genomic_DNA"/>
</dbReference>
<keyword evidence="3" id="KW-1185">Reference proteome</keyword>
<evidence type="ECO:0000313" key="3">
    <source>
        <dbReference type="Proteomes" id="UP000030653"/>
    </source>
</evidence>
<evidence type="ECO:0000256" key="1">
    <source>
        <dbReference type="SAM" id="MobiDB-lite"/>
    </source>
</evidence>
<dbReference type="InterPro" id="IPR032675">
    <property type="entry name" value="LRR_dom_sf"/>
</dbReference>